<organism evidence="1 2">
    <name type="scientific">Gemmatimonas aurantiaca</name>
    <dbReference type="NCBI Taxonomy" id="173480"/>
    <lineage>
        <taxon>Bacteria</taxon>
        <taxon>Pseudomonadati</taxon>
        <taxon>Gemmatimonadota</taxon>
        <taxon>Gemmatimonadia</taxon>
        <taxon>Gemmatimonadales</taxon>
        <taxon>Gemmatimonadaceae</taxon>
        <taxon>Gemmatimonas</taxon>
    </lineage>
</organism>
<proteinExistence type="predicted"/>
<comment type="caution">
    <text evidence="1">The sequence shown here is derived from an EMBL/GenBank/DDBJ whole genome shotgun (WGS) entry which is preliminary data.</text>
</comment>
<dbReference type="AlphaFoldDB" id="A0A3D4VBU9"/>
<sequence>MTNSVIAGLFLTLGVSNAELLAQAAPPVSPASLTIELAGGSSFEQRGREQLDRLLVAYDLSPWLFTRTVRIQSRVVPHSHPVLTVNTAYLANDTAQLATFLHEQLHWWFAGRQAATDAAMGELQQLYPDAPDGPPLGARDRQSTYLHLLVCLGEFDVVRQLFGEAVARRTLAAWQHYPWVYREVLERQAPIRAILDRHSLTIPGTMGAVR</sequence>
<reference evidence="1 2" key="1">
    <citation type="journal article" date="2018" name="Nat. Biotechnol.">
        <title>A standardized bacterial taxonomy based on genome phylogeny substantially revises the tree of life.</title>
        <authorList>
            <person name="Parks D.H."/>
            <person name="Chuvochina M."/>
            <person name="Waite D.W."/>
            <person name="Rinke C."/>
            <person name="Skarshewski A."/>
            <person name="Chaumeil P.A."/>
            <person name="Hugenholtz P."/>
        </authorList>
    </citation>
    <scope>NUCLEOTIDE SEQUENCE [LARGE SCALE GENOMIC DNA]</scope>
    <source>
        <strain evidence="1">UBA8844</strain>
    </source>
</reference>
<protein>
    <submittedName>
        <fullName evidence="1">Uncharacterized protein</fullName>
    </submittedName>
</protein>
<accession>A0A3D4VBU9</accession>
<dbReference type="Proteomes" id="UP000264071">
    <property type="component" value="Unassembled WGS sequence"/>
</dbReference>
<dbReference type="OMA" id="LTIHIRH"/>
<name>A0A3D4VBU9_9BACT</name>
<evidence type="ECO:0000313" key="2">
    <source>
        <dbReference type="Proteomes" id="UP000264071"/>
    </source>
</evidence>
<gene>
    <name evidence="1" type="ORF">DGD08_11405</name>
</gene>
<evidence type="ECO:0000313" key="1">
    <source>
        <dbReference type="EMBL" id="HCT57797.1"/>
    </source>
</evidence>
<dbReference type="EMBL" id="DPIY01000010">
    <property type="protein sequence ID" value="HCT57797.1"/>
    <property type="molecule type" value="Genomic_DNA"/>
</dbReference>